<keyword evidence="3" id="KW-1185">Reference proteome</keyword>
<sequence length="109" mass="12013">MAMNDEAQATKTDAVDSKTTKLKQRTAKQEVTAPDQLIYIGPNVKKNGVQLRTSQVFKGGYPTHIETLYAEYPLLKSLFVPVDQYQAAKKTLKQTGSALNIAIRSLGVE</sequence>
<organism evidence="2 3">
    <name type="scientific">Paenibacillus provencensis</name>
    <dbReference type="NCBI Taxonomy" id="441151"/>
    <lineage>
        <taxon>Bacteria</taxon>
        <taxon>Bacillati</taxon>
        <taxon>Bacillota</taxon>
        <taxon>Bacilli</taxon>
        <taxon>Bacillales</taxon>
        <taxon>Paenibacillaceae</taxon>
        <taxon>Paenibacillus</taxon>
    </lineage>
</organism>
<gene>
    <name evidence="2" type="ORF">ACFQ3J_08785</name>
</gene>
<dbReference type="EMBL" id="JBHTKX010000001">
    <property type="protein sequence ID" value="MFD1128266.1"/>
    <property type="molecule type" value="Genomic_DNA"/>
</dbReference>
<reference evidence="3" key="1">
    <citation type="journal article" date="2019" name="Int. J. Syst. Evol. Microbiol.">
        <title>The Global Catalogue of Microorganisms (GCM) 10K type strain sequencing project: providing services to taxonomists for standard genome sequencing and annotation.</title>
        <authorList>
            <consortium name="The Broad Institute Genomics Platform"/>
            <consortium name="The Broad Institute Genome Sequencing Center for Infectious Disease"/>
            <person name="Wu L."/>
            <person name="Ma J."/>
        </authorList>
    </citation>
    <scope>NUCLEOTIDE SEQUENCE [LARGE SCALE GENOMIC DNA]</scope>
    <source>
        <strain evidence="3">CCUG 53519</strain>
    </source>
</reference>
<proteinExistence type="predicted"/>
<name>A0ABW3PWD2_9BACL</name>
<evidence type="ECO:0000313" key="3">
    <source>
        <dbReference type="Proteomes" id="UP001597169"/>
    </source>
</evidence>
<comment type="caution">
    <text evidence="2">The sequence shown here is derived from an EMBL/GenBank/DDBJ whole genome shotgun (WGS) entry which is preliminary data.</text>
</comment>
<accession>A0ABW3PWD2</accession>
<dbReference type="Proteomes" id="UP001597169">
    <property type="component" value="Unassembled WGS sequence"/>
</dbReference>
<dbReference type="RefSeq" id="WP_251583515.1">
    <property type="nucleotide sequence ID" value="NZ_JBHTKX010000001.1"/>
</dbReference>
<evidence type="ECO:0000313" key="2">
    <source>
        <dbReference type="EMBL" id="MFD1128266.1"/>
    </source>
</evidence>
<protein>
    <submittedName>
        <fullName evidence="2">Uncharacterized protein</fullName>
    </submittedName>
</protein>
<evidence type="ECO:0000256" key="1">
    <source>
        <dbReference type="SAM" id="MobiDB-lite"/>
    </source>
</evidence>
<feature type="region of interest" description="Disordered" evidence="1">
    <location>
        <begin position="1"/>
        <end position="29"/>
    </location>
</feature>